<name>A0ABX1JEZ0_9PSEU</name>
<accession>A0ABX1JEZ0</accession>
<keyword evidence="2" id="KW-1185">Reference proteome</keyword>
<gene>
    <name evidence="1" type="ORF">HFP15_35985</name>
</gene>
<reference evidence="1 2" key="1">
    <citation type="submission" date="2020-04" db="EMBL/GenBank/DDBJ databases">
        <title>Novel species.</title>
        <authorList>
            <person name="Teo W.F.A."/>
            <person name="Lipun K."/>
            <person name="Srisuk N."/>
            <person name="Duangmal K."/>
        </authorList>
    </citation>
    <scope>NUCLEOTIDE SEQUENCE [LARGE SCALE GENOMIC DNA]</scope>
    <source>
        <strain evidence="1 2">K13G38</strain>
    </source>
</reference>
<organism evidence="1 2">
    <name type="scientific">Amycolatopsis acididurans</name>
    <dbReference type="NCBI Taxonomy" id="2724524"/>
    <lineage>
        <taxon>Bacteria</taxon>
        <taxon>Bacillati</taxon>
        <taxon>Actinomycetota</taxon>
        <taxon>Actinomycetes</taxon>
        <taxon>Pseudonocardiales</taxon>
        <taxon>Pseudonocardiaceae</taxon>
        <taxon>Amycolatopsis</taxon>
    </lineage>
</organism>
<evidence type="ECO:0000313" key="1">
    <source>
        <dbReference type="EMBL" id="NKQ58266.1"/>
    </source>
</evidence>
<dbReference type="Proteomes" id="UP000715441">
    <property type="component" value="Unassembled WGS sequence"/>
</dbReference>
<dbReference type="EMBL" id="JAAXLS010000052">
    <property type="protein sequence ID" value="NKQ58266.1"/>
    <property type="molecule type" value="Genomic_DNA"/>
</dbReference>
<protein>
    <recommendedName>
        <fullName evidence="3">Serine/threonine protein kinase</fullName>
    </recommendedName>
</protein>
<proteinExistence type="predicted"/>
<evidence type="ECO:0008006" key="3">
    <source>
        <dbReference type="Google" id="ProtNLM"/>
    </source>
</evidence>
<evidence type="ECO:0000313" key="2">
    <source>
        <dbReference type="Proteomes" id="UP000715441"/>
    </source>
</evidence>
<comment type="caution">
    <text evidence="1">The sequence shown here is derived from an EMBL/GenBank/DDBJ whole genome shotgun (WGS) entry which is preliminary data.</text>
</comment>
<sequence>MVTAVLAVLVTVGALIGVASLRSRDEGGPALQMAAPAVPVTTAEECGSGPCRVLASQTVDGGTVELLADDQGANGQFRAGGVVVQTTITRLGARLDAGSLSCVTASVSACLVTGPLSGGRVGQLMIDRAGTWRSVDKPYFSDAGVLTLNSVSGSGAPEVVVVQNSPVQARVYALDGSSVGCTRHYTYLSQLRGWPNVRLEASDLRAC</sequence>